<dbReference type="Proteomes" id="UP000285060">
    <property type="component" value="Unassembled WGS sequence"/>
</dbReference>
<proteinExistence type="predicted"/>
<dbReference type="EMBL" id="QUSY01003969">
    <property type="protein sequence ID" value="RHY15463.1"/>
    <property type="molecule type" value="Genomic_DNA"/>
</dbReference>
<reference evidence="2 3" key="1">
    <citation type="submission" date="2018-08" db="EMBL/GenBank/DDBJ databases">
        <title>Aphanomyces genome sequencing and annotation.</title>
        <authorList>
            <person name="Minardi D."/>
            <person name="Oidtmann B."/>
            <person name="Van Der Giezen M."/>
            <person name="Studholme D.J."/>
        </authorList>
    </citation>
    <scope>NUCLEOTIDE SEQUENCE [LARGE SCALE GENOMIC DNA]</scope>
    <source>
        <strain evidence="2 3">NJM0002</strain>
    </source>
</reference>
<accession>A0A3R6YVW9</accession>
<dbReference type="GO" id="GO:0003677">
    <property type="term" value="F:DNA binding"/>
    <property type="evidence" value="ECO:0007669"/>
    <property type="project" value="TreeGrafter"/>
</dbReference>
<organism evidence="2 3">
    <name type="scientific">Aphanomyces invadans</name>
    <dbReference type="NCBI Taxonomy" id="157072"/>
    <lineage>
        <taxon>Eukaryota</taxon>
        <taxon>Sar</taxon>
        <taxon>Stramenopiles</taxon>
        <taxon>Oomycota</taxon>
        <taxon>Saprolegniomycetes</taxon>
        <taxon>Saprolegniales</taxon>
        <taxon>Verrucalvaceae</taxon>
        <taxon>Aphanomyces</taxon>
    </lineage>
</organism>
<dbReference type="InterPro" id="IPR050863">
    <property type="entry name" value="CenT-Element_Derived"/>
</dbReference>
<dbReference type="VEuPathDB" id="FungiDB:H310_09650"/>
<feature type="domain" description="DDE-1" evidence="1">
    <location>
        <begin position="6"/>
        <end position="168"/>
    </location>
</feature>
<dbReference type="Pfam" id="PF03184">
    <property type="entry name" value="DDE_1"/>
    <property type="match status" value="1"/>
</dbReference>
<keyword evidence="3" id="KW-1185">Reference proteome</keyword>
<comment type="caution">
    <text evidence="2">The sequence shown here is derived from an EMBL/GenBank/DDBJ whole genome shotgun (WGS) entry which is preliminary data.</text>
</comment>
<dbReference type="InterPro" id="IPR004875">
    <property type="entry name" value="DDE_SF_endonuclease_dom"/>
</dbReference>
<evidence type="ECO:0000313" key="3">
    <source>
        <dbReference type="Proteomes" id="UP000285060"/>
    </source>
</evidence>
<name>A0A3R6YVW9_9STRA</name>
<evidence type="ECO:0000259" key="1">
    <source>
        <dbReference type="Pfam" id="PF03184"/>
    </source>
</evidence>
<evidence type="ECO:0000313" key="2">
    <source>
        <dbReference type="EMBL" id="RHY15463.1"/>
    </source>
</evidence>
<dbReference type="AlphaFoldDB" id="A0A3R6YVW9"/>
<dbReference type="GO" id="GO:0005634">
    <property type="term" value="C:nucleus"/>
    <property type="evidence" value="ECO:0007669"/>
    <property type="project" value="TreeGrafter"/>
</dbReference>
<gene>
    <name evidence="2" type="ORF">DYB32_010762</name>
</gene>
<protein>
    <recommendedName>
        <fullName evidence="1">DDE-1 domain-containing protein</fullName>
    </recommendedName>
</protein>
<sequence length="182" mass="20258">MPADQSSTDVVDPLFIGTAARPRCFNGATASELSFNYMSSKKGWMTGGIFNPYLLQMNQRMLSEDRKVLLLVDNVPPHRPDDESALTNIKVKMLPNNTTALLQPQDAGIIASFKAKVKQRQLTNALQQIESVMAGRQDGHYEELLLEAISWAKDARRSVSQETVVNCWNRTGILDTELSNFG</sequence>
<dbReference type="PANTHER" id="PTHR19303">
    <property type="entry name" value="TRANSPOSON"/>
    <property type="match status" value="1"/>
</dbReference>
<dbReference type="PANTHER" id="PTHR19303:SF73">
    <property type="entry name" value="PROTEIN PDC2"/>
    <property type="match status" value="1"/>
</dbReference>